<feature type="region of interest" description="Disordered" evidence="1">
    <location>
        <begin position="24"/>
        <end position="47"/>
    </location>
</feature>
<gene>
    <name evidence="2" type="ORF">HK097_005220</name>
</gene>
<keyword evidence="3" id="KW-1185">Reference proteome</keyword>
<feature type="non-terminal residue" evidence="2">
    <location>
        <position position="108"/>
    </location>
</feature>
<accession>A0AAD5WYK7</accession>
<sequence>MPVSTMTTTTTATYPNEAAKEAALGGVKPGSGSGSLPAVGTGKGPVAEEGHLGNLLAAMTGRQLHHGNTGPIGKEELELETKRLLLEVAKVAAARPDVVGELNEVLNQ</sequence>
<dbReference type="Proteomes" id="UP001212841">
    <property type="component" value="Unassembled WGS sequence"/>
</dbReference>
<name>A0AAD5WYK7_9FUNG</name>
<dbReference type="EMBL" id="JADGJD010002450">
    <property type="protein sequence ID" value="KAJ3032508.1"/>
    <property type="molecule type" value="Genomic_DNA"/>
</dbReference>
<organism evidence="2 3">
    <name type="scientific">Rhizophlyctis rosea</name>
    <dbReference type="NCBI Taxonomy" id="64517"/>
    <lineage>
        <taxon>Eukaryota</taxon>
        <taxon>Fungi</taxon>
        <taxon>Fungi incertae sedis</taxon>
        <taxon>Chytridiomycota</taxon>
        <taxon>Chytridiomycota incertae sedis</taxon>
        <taxon>Chytridiomycetes</taxon>
        <taxon>Rhizophlyctidales</taxon>
        <taxon>Rhizophlyctidaceae</taxon>
        <taxon>Rhizophlyctis</taxon>
    </lineage>
</organism>
<evidence type="ECO:0000256" key="1">
    <source>
        <dbReference type="SAM" id="MobiDB-lite"/>
    </source>
</evidence>
<comment type="caution">
    <text evidence="2">The sequence shown here is derived from an EMBL/GenBank/DDBJ whole genome shotgun (WGS) entry which is preliminary data.</text>
</comment>
<dbReference type="AlphaFoldDB" id="A0AAD5WYK7"/>
<reference evidence="2" key="1">
    <citation type="submission" date="2020-05" db="EMBL/GenBank/DDBJ databases">
        <title>Phylogenomic resolution of chytrid fungi.</title>
        <authorList>
            <person name="Stajich J.E."/>
            <person name="Amses K."/>
            <person name="Simmons R."/>
            <person name="Seto K."/>
            <person name="Myers J."/>
            <person name="Bonds A."/>
            <person name="Quandt C.A."/>
            <person name="Barry K."/>
            <person name="Liu P."/>
            <person name="Grigoriev I."/>
            <person name="Longcore J.E."/>
            <person name="James T.Y."/>
        </authorList>
    </citation>
    <scope>NUCLEOTIDE SEQUENCE</scope>
    <source>
        <strain evidence="2">JEL0318</strain>
    </source>
</reference>
<proteinExistence type="predicted"/>
<protein>
    <submittedName>
        <fullName evidence="2">Uncharacterized protein</fullName>
    </submittedName>
</protein>
<evidence type="ECO:0000313" key="2">
    <source>
        <dbReference type="EMBL" id="KAJ3032508.1"/>
    </source>
</evidence>
<evidence type="ECO:0000313" key="3">
    <source>
        <dbReference type="Proteomes" id="UP001212841"/>
    </source>
</evidence>